<name>A0A0X3PPE9_SCHSO</name>
<accession>A0A0X3PPE9</accession>
<organism evidence="1">
    <name type="scientific">Schistocephalus solidus</name>
    <name type="common">Tapeworm</name>
    <dbReference type="NCBI Taxonomy" id="70667"/>
    <lineage>
        <taxon>Eukaryota</taxon>
        <taxon>Metazoa</taxon>
        <taxon>Spiralia</taxon>
        <taxon>Lophotrochozoa</taxon>
        <taxon>Platyhelminthes</taxon>
        <taxon>Cestoda</taxon>
        <taxon>Eucestoda</taxon>
        <taxon>Diphyllobothriidea</taxon>
        <taxon>Diphyllobothriidae</taxon>
        <taxon>Schistocephalus</taxon>
    </lineage>
</organism>
<dbReference type="EMBL" id="GEEE01009404">
    <property type="protein sequence ID" value="JAP53821.1"/>
    <property type="molecule type" value="Transcribed_RNA"/>
</dbReference>
<protein>
    <submittedName>
        <fullName evidence="1">RING finger protein 141</fullName>
    </submittedName>
</protein>
<reference evidence="1" key="1">
    <citation type="submission" date="2016-01" db="EMBL/GenBank/DDBJ databases">
        <title>Reference transcriptome for the parasite Schistocephalus solidus: insights into the molecular evolution of parasitism.</title>
        <authorList>
            <person name="Hebert F.O."/>
            <person name="Grambauer S."/>
            <person name="Barber I."/>
            <person name="Landry C.R."/>
            <person name="Aubin-Horth N."/>
        </authorList>
    </citation>
    <scope>NUCLEOTIDE SEQUENCE</scope>
</reference>
<dbReference type="AlphaFoldDB" id="A0A0X3PPE9"/>
<proteinExistence type="predicted"/>
<evidence type="ECO:0000313" key="1">
    <source>
        <dbReference type="EMBL" id="JAP53821.1"/>
    </source>
</evidence>
<sequence>MAISALQVLVSASDSTSQASELRGQGSRQMGHCWRLLHSVSDGQLPAEEILGRRSSDLTHAFIQLRQKECAQGRMEFGGASQHIMQRSSELTVWATGMLLSWGMNCRCLISTYKTLNCLRVKIRDMSNSPVLEFLMLQIMFKIKRHKGFEGFIGANANSTSVCSGTYKFLSLINSENSE</sequence>
<gene>
    <name evidence="1" type="primary">RN141</name>
    <name evidence="1" type="ORF">TR87291</name>
</gene>